<dbReference type="OrthoDB" id="69641at2759"/>
<proteinExistence type="inferred from homology"/>
<dbReference type="GO" id="GO:0140469">
    <property type="term" value="P:GCN2-mediated signaling"/>
    <property type="evidence" value="ECO:0007669"/>
    <property type="project" value="TreeGrafter"/>
</dbReference>
<name>A0A0C3S2D0_PHLG1</name>
<dbReference type="GO" id="GO:0005737">
    <property type="term" value="C:cytoplasm"/>
    <property type="evidence" value="ECO:0007669"/>
    <property type="project" value="TreeGrafter"/>
</dbReference>
<feature type="compositionally biased region" description="Low complexity" evidence="2">
    <location>
        <begin position="141"/>
        <end position="151"/>
    </location>
</feature>
<dbReference type="GO" id="GO:0006446">
    <property type="term" value="P:regulation of translational initiation"/>
    <property type="evidence" value="ECO:0007669"/>
    <property type="project" value="TreeGrafter"/>
</dbReference>
<feature type="domain" description="Impact N-terminal" evidence="3">
    <location>
        <begin position="98"/>
        <end position="212"/>
    </location>
</feature>
<evidence type="ECO:0000256" key="2">
    <source>
        <dbReference type="SAM" id="MobiDB-lite"/>
    </source>
</evidence>
<comment type="similarity">
    <text evidence="1">Belongs to the IMPACT family.</text>
</comment>
<evidence type="ECO:0000259" key="3">
    <source>
        <dbReference type="Pfam" id="PF01205"/>
    </source>
</evidence>
<dbReference type="STRING" id="745531.A0A0C3S2D0"/>
<dbReference type="InterPro" id="IPR023582">
    <property type="entry name" value="Impact"/>
</dbReference>
<feature type="region of interest" description="Disordered" evidence="2">
    <location>
        <begin position="121"/>
        <end position="151"/>
    </location>
</feature>
<evidence type="ECO:0000256" key="1">
    <source>
        <dbReference type="ARBA" id="ARBA00007665"/>
    </source>
</evidence>
<dbReference type="InterPro" id="IPR020568">
    <property type="entry name" value="Ribosomal_Su5_D2-typ_SF"/>
</dbReference>
<keyword evidence="5" id="KW-1185">Reference proteome</keyword>
<organism evidence="4 5">
    <name type="scientific">Phlebiopsis gigantea (strain 11061_1 CR5-6)</name>
    <name type="common">White-rot fungus</name>
    <name type="synonym">Peniophora gigantea</name>
    <dbReference type="NCBI Taxonomy" id="745531"/>
    <lineage>
        <taxon>Eukaryota</taxon>
        <taxon>Fungi</taxon>
        <taxon>Dikarya</taxon>
        <taxon>Basidiomycota</taxon>
        <taxon>Agaricomycotina</taxon>
        <taxon>Agaricomycetes</taxon>
        <taxon>Polyporales</taxon>
        <taxon>Phanerochaetaceae</taxon>
        <taxon>Phlebiopsis</taxon>
    </lineage>
</organism>
<dbReference type="InterPro" id="IPR001498">
    <property type="entry name" value="Impact_N"/>
</dbReference>
<evidence type="ECO:0000313" key="4">
    <source>
        <dbReference type="EMBL" id="KIP09406.1"/>
    </source>
</evidence>
<dbReference type="SUPFAM" id="SSF54211">
    <property type="entry name" value="Ribosomal protein S5 domain 2-like"/>
    <property type="match status" value="1"/>
</dbReference>
<evidence type="ECO:0000313" key="5">
    <source>
        <dbReference type="Proteomes" id="UP000053257"/>
    </source>
</evidence>
<reference evidence="4 5" key="1">
    <citation type="journal article" date="2014" name="PLoS Genet.">
        <title>Analysis of the Phlebiopsis gigantea genome, transcriptome and secretome provides insight into its pioneer colonization strategies of wood.</title>
        <authorList>
            <person name="Hori C."/>
            <person name="Ishida T."/>
            <person name="Igarashi K."/>
            <person name="Samejima M."/>
            <person name="Suzuki H."/>
            <person name="Master E."/>
            <person name="Ferreira P."/>
            <person name="Ruiz-Duenas F.J."/>
            <person name="Held B."/>
            <person name="Canessa P."/>
            <person name="Larrondo L.F."/>
            <person name="Schmoll M."/>
            <person name="Druzhinina I.S."/>
            <person name="Kubicek C.P."/>
            <person name="Gaskell J.A."/>
            <person name="Kersten P."/>
            <person name="St John F."/>
            <person name="Glasner J."/>
            <person name="Sabat G."/>
            <person name="Splinter BonDurant S."/>
            <person name="Syed K."/>
            <person name="Yadav J."/>
            <person name="Mgbeahuruike A.C."/>
            <person name="Kovalchuk A."/>
            <person name="Asiegbu F.O."/>
            <person name="Lackner G."/>
            <person name="Hoffmeister D."/>
            <person name="Rencoret J."/>
            <person name="Gutierrez A."/>
            <person name="Sun H."/>
            <person name="Lindquist E."/>
            <person name="Barry K."/>
            <person name="Riley R."/>
            <person name="Grigoriev I.V."/>
            <person name="Henrissat B."/>
            <person name="Kues U."/>
            <person name="Berka R.M."/>
            <person name="Martinez A.T."/>
            <person name="Covert S.F."/>
            <person name="Blanchette R.A."/>
            <person name="Cullen D."/>
        </authorList>
    </citation>
    <scope>NUCLEOTIDE SEQUENCE [LARGE SCALE GENOMIC DNA]</scope>
    <source>
        <strain evidence="4 5">11061_1 CR5-6</strain>
    </source>
</reference>
<dbReference type="PANTHER" id="PTHR16301:SF25">
    <property type="entry name" value="PROTEIN IMPACT"/>
    <property type="match status" value="1"/>
</dbReference>
<dbReference type="Gene3D" id="3.30.230.30">
    <property type="entry name" value="Impact, N-terminal domain"/>
    <property type="match status" value="1"/>
</dbReference>
<sequence length="254" mass="28001">MPRLCTNSHSARCLTSHKLTRPDSAPYRSIYSWSSKIYSSARLTAHKSTFEAHVSVVPVACFSSSFSNPHADDVGNLPSLNHTGYMTRRLEPLFDELARLHPRTKRATHCMYAWRISNGTPTSSVTDSPTRSDGKPRPVKPLSQPLSSPNPLVLCGSVSGGESGAGERLERLLELSASCKSRDVVLVVYRWYGGVRLGSERWKCISHVAKEAMASAAQSDWNLVSITSAFYNKFFFAHTIRLALPKLEVQSSAS</sequence>
<dbReference type="HOGENOM" id="CLU_045276_2_1_1"/>
<dbReference type="Pfam" id="PF01205">
    <property type="entry name" value="Impact_N"/>
    <property type="match status" value="1"/>
</dbReference>
<protein>
    <recommendedName>
        <fullName evidence="3">Impact N-terminal domain-containing protein</fullName>
    </recommendedName>
</protein>
<dbReference type="AlphaFoldDB" id="A0A0C3S2D0"/>
<dbReference type="InterPro" id="IPR036956">
    <property type="entry name" value="Impact_N_sf"/>
</dbReference>
<gene>
    <name evidence="4" type="ORF">PHLGIDRAFT_322476</name>
</gene>
<dbReference type="EMBL" id="KN840466">
    <property type="protein sequence ID" value="KIP09406.1"/>
    <property type="molecule type" value="Genomic_DNA"/>
</dbReference>
<accession>A0A0C3S2D0</accession>
<dbReference type="Proteomes" id="UP000053257">
    <property type="component" value="Unassembled WGS sequence"/>
</dbReference>
<dbReference type="PANTHER" id="PTHR16301">
    <property type="entry name" value="IMPACT-RELATED"/>
    <property type="match status" value="1"/>
</dbReference>